<name>A0A974BSG0_XENLA</name>
<feature type="region of interest" description="Disordered" evidence="1">
    <location>
        <begin position="1"/>
        <end position="49"/>
    </location>
</feature>
<accession>A0A974BSG0</accession>
<protein>
    <submittedName>
        <fullName evidence="2">Uncharacterized protein</fullName>
    </submittedName>
</protein>
<evidence type="ECO:0000256" key="1">
    <source>
        <dbReference type="SAM" id="MobiDB-lite"/>
    </source>
</evidence>
<proteinExistence type="predicted"/>
<gene>
    <name evidence="2" type="ORF">XELAEV_18046042mg</name>
</gene>
<sequence>MYRWTRAAALGASTPQAPQPQNSLWPPPNATPFHPTHYTSNPSPDHPSFSFTWQRPLQEREIRGDAKLQAGRSLGWWGPPGFFPVSCWSSPTLVNCYYFLR</sequence>
<dbReference type="EMBL" id="CM004483">
    <property type="protein sequence ID" value="OCT60023.1"/>
    <property type="molecule type" value="Genomic_DNA"/>
</dbReference>
<reference evidence="3" key="1">
    <citation type="journal article" date="2016" name="Nature">
        <title>Genome evolution in the allotetraploid frog Xenopus laevis.</title>
        <authorList>
            <person name="Session A.M."/>
            <person name="Uno Y."/>
            <person name="Kwon T."/>
            <person name="Chapman J.A."/>
            <person name="Toyoda A."/>
            <person name="Takahashi S."/>
            <person name="Fukui A."/>
            <person name="Hikosaka A."/>
            <person name="Suzuki A."/>
            <person name="Kondo M."/>
            <person name="van Heeringen S.J."/>
            <person name="Quigley I."/>
            <person name="Heinz S."/>
            <person name="Ogino H."/>
            <person name="Ochi H."/>
            <person name="Hellsten U."/>
            <person name="Lyons J.B."/>
            <person name="Simakov O."/>
            <person name="Putnam N."/>
            <person name="Stites J."/>
            <person name="Kuroki Y."/>
            <person name="Tanaka T."/>
            <person name="Michiue T."/>
            <person name="Watanabe M."/>
            <person name="Bogdanovic O."/>
            <person name="Lister R."/>
            <person name="Georgiou G."/>
            <person name="Paranjpe S.S."/>
            <person name="van Kruijsbergen I."/>
            <person name="Shu S."/>
            <person name="Carlson J."/>
            <person name="Kinoshita T."/>
            <person name="Ohta Y."/>
            <person name="Mawaribuchi S."/>
            <person name="Jenkins J."/>
            <person name="Grimwood J."/>
            <person name="Schmutz J."/>
            <person name="Mitros T."/>
            <person name="Mozaffari S.V."/>
            <person name="Suzuki Y."/>
            <person name="Haramoto Y."/>
            <person name="Yamamoto T.S."/>
            <person name="Takagi C."/>
            <person name="Heald R."/>
            <person name="Miller K."/>
            <person name="Haudenschild C."/>
            <person name="Kitzman J."/>
            <person name="Nakayama T."/>
            <person name="Izutsu Y."/>
            <person name="Robert J."/>
            <person name="Fortriede J."/>
            <person name="Burns K."/>
            <person name="Lotay V."/>
            <person name="Karimi K."/>
            <person name="Yasuoka Y."/>
            <person name="Dichmann D.S."/>
            <person name="Flajnik M.F."/>
            <person name="Houston D.W."/>
            <person name="Shendure J."/>
            <person name="DuPasquier L."/>
            <person name="Vize P.D."/>
            <person name="Zorn A.M."/>
            <person name="Ito M."/>
            <person name="Marcotte E.M."/>
            <person name="Wallingford J.B."/>
            <person name="Ito Y."/>
            <person name="Asashima M."/>
            <person name="Ueno N."/>
            <person name="Matsuda Y."/>
            <person name="Veenstra G.J."/>
            <person name="Fujiyama A."/>
            <person name="Harland R.M."/>
            <person name="Taira M."/>
            <person name="Rokhsar D.S."/>
        </authorList>
    </citation>
    <scope>NUCLEOTIDE SEQUENCE [LARGE SCALE GENOMIC DNA]</scope>
    <source>
        <strain evidence="3">J</strain>
    </source>
</reference>
<feature type="compositionally biased region" description="Polar residues" evidence="1">
    <location>
        <begin position="37"/>
        <end position="49"/>
    </location>
</feature>
<dbReference type="AlphaFoldDB" id="A0A974BSG0"/>
<evidence type="ECO:0000313" key="2">
    <source>
        <dbReference type="EMBL" id="OCT60023.1"/>
    </source>
</evidence>
<feature type="compositionally biased region" description="Polar residues" evidence="1">
    <location>
        <begin position="13"/>
        <end position="24"/>
    </location>
</feature>
<organism evidence="2 3">
    <name type="scientific">Xenopus laevis</name>
    <name type="common">African clawed frog</name>
    <dbReference type="NCBI Taxonomy" id="8355"/>
    <lineage>
        <taxon>Eukaryota</taxon>
        <taxon>Metazoa</taxon>
        <taxon>Chordata</taxon>
        <taxon>Craniata</taxon>
        <taxon>Vertebrata</taxon>
        <taxon>Euteleostomi</taxon>
        <taxon>Amphibia</taxon>
        <taxon>Batrachia</taxon>
        <taxon>Anura</taxon>
        <taxon>Pipoidea</taxon>
        <taxon>Pipidae</taxon>
        <taxon>Xenopodinae</taxon>
        <taxon>Xenopus</taxon>
        <taxon>Xenopus</taxon>
    </lineage>
</organism>
<evidence type="ECO:0000313" key="3">
    <source>
        <dbReference type="Proteomes" id="UP000694892"/>
    </source>
</evidence>
<dbReference type="Proteomes" id="UP000694892">
    <property type="component" value="Chromosome 9_10S"/>
</dbReference>